<gene>
    <name evidence="1" type="ORF">STARVERO_00365</name>
</gene>
<sequence length="89" mass="9421">MYVIGRLEPDHRSGCIYWSGSLTIDPSPAVGATMLIGEAVNRHSVLVVTGADIAHGLAMWLNTSPALKRPPAAPLWRAMPLPEDFGGAA</sequence>
<organism evidence="1 2">
    <name type="scientific">Starkeya nomas</name>
    <dbReference type="NCBI Taxonomy" id="2666134"/>
    <lineage>
        <taxon>Bacteria</taxon>
        <taxon>Pseudomonadati</taxon>
        <taxon>Pseudomonadota</taxon>
        <taxon>Alphaproteobacteria</taxon>
        <taxon>Hyphomicrobiales</taxon>
        <taxon>Xanthobacteraceae</taxon>
        <taxon>Starkeya</taxon>
    </lineage>
</organism>
<dbReference type="Proteomes" id="UP000433050">
    <property type="component" value="Unassembled WGS sequence"/>
</dbReference>
<evidence type="ECO:0000313" key="1">
    <source>
        <dbReference type="EMBL" id="CAA0087033.1"/>
    </source>
</evidence>
<accession>A0A5S9NCQ8</accession>
<dbReference type="EMBL" id="CACSAS010000001">
    <property type="protein sequence ID" value="CAA0087033.1"/>
    <property type="molecule type" value="Genomic_DNA"/>
</dbReference>
<reference evidence="1 2" key="1">
    <citation type="submission" date="2019-12" db="EMBL/GenBank/DDBJ databases">
        <authorList>
            <person name="Reyes-Prieto M."/>
        </authorList>
    </citation>
    <scope>NUCLEOTIDE SEQUENCE [LARGE SCALE GENOMIC DNA]</scope>
    <source>
        <strain evidence="1">HF14-78462</strain>
    </source>
</reference>
<keyword evidence="2" id="KW-1185">Reference proteome</keyword>
<dbReference type="AlphaFoldDB" id="A0A5S9NCQ8"/>
<proteinExistence type="predicted"/>
<protein>
    <submittedName>
        <fullName evidence="1">Uncharacterized protein</fullName>
    </submittedName>
</protein>
<evidence type="ECO:0000313" key="2">
    <source>
        <dbReference type="Proteomes" id="UP000433050"/>
    </source>
</evidence>
<name>A0A5S9NCQ8_9HYPH</name>